<keyword evidence="2 4" id="KW-0378">Hydrolase</keyword>
<evidence type="ECO:0000256" key="4">
    <source>
        <dbReference type="RuleBase" id="RU366076"/>
    </source>
</evidence>
<dbReference type="PANTHER" id="PTHR46243:SF1">
    <property type="entry name" value="BIS(5'-ADENOSYL)-TRIPHOSPHATASE"/>
    <property type="match status" value="1"/>
</dbReference>
<dbReference type="InterPro" id="IPR036265">
    <property type="entry name" value="HIT-like_sf"/>
</dbReference>
<evidence type="ECO:0000259" key="5">
    <source>
        <dbReference type="PROSITE" id="PS51084"/>
    </source>
</evidence>
<evidence type="ECO:0000256" key="3">
    <source>
        <dbReference type="PROSITE-ProRule" id="PRU00464"/>
    </source>
</evidence>
<reference evidence="6 7" key="1">
    <citation type="journal article" date="2024" name="G3 (Bethesda)">
        <title>Genome assembly of Hibiscus sabdariffa L. provides insights into metabolisms of medicinal natural products.</title>
        <authorList>
            <person name="Kim T."/>
        </authorList>
    </citation>
    <scope>NUCLEOTIDE SEQUENCE [LARGE SCALE GENOMIC DNA]</scope>
    <source>
        <strain evidence="6">TK-2024</strain>
        <tissue evidence="6">Old leaves</tissue>
    </source>
</reference>
<comment type="cofactor">
    <cofactor evidence="4">
        <name>Mn(2+)</name>
        <dbReference type="ChEBI" id="CHEBI:29035"/>
    </cofactor>
</comment>
<evidence type="ECO:0000313" key="7">
    <source>
        <dbReference type="Proteomes" id="UP001396334"/>
    </source>
</evidence>
<dbReference type="InterPro" id="IPR011146">
    <property type="entry name" value="HIT-like"/>
</dbReference>
<dbReference type="PROSITE" id="PS51084">
    <property type="entry name" value="HIT_2"/>
    <property type="match status" value="1"/>
</dbReference>
<feature type="short sequence motif" description="Histidine triad motif" evidence="3">
    <location>
        <begin position="136"/>
        <end position="140"/>
    </location>
</feature>
<dbReference type="EMBL" id="JBBPBN010000027">
    <property type="protein sequence ID" value="KAK9007148.1"/>
    <property type="molecule type" value="Genomic_DNA"/>
</dbReference>
<feature type="domain" description="HIT" evidence="5">
    <location>
        <begin position="44"/>
        <end position="151"/>
    </location>
</feature>
<dbReference type="EC" id="3.6.1.29" evidence="4"/>
<dbReference type="InterPro" id="IPR039383">
    <property type="entry name" value="FHIT"/>
</dbReference>
<organism evidence="6 7">
    <name type="scientific">Hibiscus sabdariffa</name>
    <name type="common">roselle</name>
    <dbReference type="NCBI Taxonomy" id="183260"/>
    <lineage>
        <taxon>Eukaryota</taxon>
        <taxon>Viridiplantae</taxon>
        <taxon>Streptophyta</taxon>
        <taxon>Embryophyta</taxon>
        <taxon>Tracheophyta</taxon>
        <taxon>Spermatophyta</taxon>
        <taxon>Magnoliopsida</taxon>
        <taxon>eudicotyledons</taxon>
        <taxon>Gunneridae</taxon>
        <taxon>Pentapetalae</taxon>
        <taxon>rosids</taxon>
        <taxon>malvids</taxon>
        <taxon>Malvales</taxon>
        <taxon>Malvaceae</taxon>
        <taxon>Malvoideae</taxon>
        <taxon>Hibiscus</taxon>
    </lineage>
</organism>
<comment type="catalytic activity">
    <reaction evidence="4">
        <text>P(1),P(3)-bis(5'-adenosyl) triphosphate + H2O = AMP + ADP + 2 H(+)</text>
        <dbReference type="Rhea" id="RHEA:13893"/>
        <dbReference type="ChEBI" id="CHEBI:15377"/>
        <dbReference type="ChEBI" id="CHEBI:15378"/>
        <dbReference type="ChEBI" id="CHEBI:58529"/>
        <dbReference type="ChEBI" id="CHEBI:456215"/>
        <dbReference type="ChEBI" id="CHEBI:456216"/>
        <dbReference type="EC" id="3.6.1.29"/>
    </reaction>
</comment>
<proteinExistence type="predicted"/>
<accession>A0ABR2R2T5</accession>
<comment type="caution">
    <text evidence="6">The sequence shown here is derived from an EMBL/GenBank/DDBJ whole genome shotgun (WGS) entry which is preliminary data.</text>
</comment>
<dbReference type="Proteomes" id="UP001396334">
    <property type="component" value="Unassembled WGS sequence"/>
</dbReference>
<protein>
    <recommendedName>
        <fullName evidence="4">Bis(5'-adenosyl)-triphosphatase</fullName>
        <ecNumber evidence="4">3.6.1.29</ecNumber>
    </recommendedName>
</protein>
<keyword evidence="7" id="KW-1185">Reference proteome</keyword>
<name>A0ABR2R2T5_9ROSI</name>
<evidence type="ECO:0000313" key="6">
    <source>
        <dbReference type="EMBL" id="KAK9007148.1"/>
    </source>
</evidence>
<dbReference type="PANTHER" id="PTHR46243">
    <property type="entry name" value="BIS(5'-ADENOSYL)-TRIPHOSPHATASE"/>
    <property type="match status" value="1"/>
</dbReference>
<evidence type="ECO:0000256" key="2">
    <source>
        <dbReference type="ARBA" id="ARBA00022801"/>
    </source>
</evidence>
<dbReference type="CDD" id="cd01275">
    <property type="entry name" value="FHIT"/>
    <property type="match status" value="1"/>
</dbReference>
<dbReference type="Pfam" id="PF01230">
    <property type="entry name" value="HIT"/>
    <property type="match status" value="1"/>
</dbReference>
<dbReference type="InterPro" id="IPR051884">
    <property type="entry name" value="Bis(5'-adenosyl)-TPase_reg"/>
</dbReference>
<dbReference type="Gene3D" id="3.30.428.10">
    <property type="entry name" value="HIT-like"/>
    <property type="match status" value="1"/>
</dbReference>
<dbReference type="SUPFAM" id="SSF54197">
    <property type="entry name" value="HIT-like"/>
    <property type="match status" value="1"/>
</dbReference>
<gene>
    <name evidence="6" type="ORF">V6N11_050981</name>
</gene>
<keyword evidence="1 4" id="KW-0547">Nucleotide-binding</keyword>
<dbReference type="PROSITE" id="PS00892">
    <property type="entry name" value="HIT_1"/>
    <property type="match status" value="1"/>
</dbReference>
<evidence type="ECO:0000256" key="1">
    <source>
        <dbReference type="ARBA" id="ARBA00022741"/>
    </source>
</evidence>
<dbReference type="InterPro" id="IPR019808">
    <property type="entry name" value="Histidine_triad_CS"/>
</dbReference>
<sequence>MTKFQLLCSLGLGLGGRCCPISFCRRSFHTISSSAAAAKMSTQFYTFGPYKIDPKEVFYSTPLSYAMVNLRPVVPGHVLVCPRREVKRFADLTVEETQDLWLTAQRIGGGIERFHKASSLTFTIQDGPKAGQTVAHVHVHILPRKDGDFERNDEIYDAIDANENELKGKLDLDKERKDRSMEEMCKEAEEYRSLFV</sequence>